<reference evidence="4" key="1">
    <citation type="submission" date="2019-05" db="EMBL/GenBank/DDBJ databases">
        <title>Metatranscriptomic reconstruction reveals RNA viruses with the potential to shape carbon cycling in soil.</title>
        <authorList>
            <person name="Starr E.P."/>
            <person name="Nuccio E."/>
            <person name="Pett-Ridge J."/>
            <person name="Banfield J.F."/>
            <person name="Firestone M.K."/>
        </authorList>
    </citation>
    <scope>NUCLEOTIDE SEQUENCE</scope>
    <source>
        <strain evidence="4">H4_Bulk_Litter_22_scaffold_3</strain>
    </source>
</reference>
<dbReference type="SUPFAM" id="SSF88633">
    <property type="entry name" value="Positive stranded ssRNA viruses"/>
    <property type="match status" value="2"/>
</dbReference>
<protein>
    <recommendedName>
        <fullName evidence="5">Capsid protein</fullName>
    </recommendedName>
</protein>
<dbReference type="Gene3D" id="2.60.120.20">
    <property type="match status" value="2"/>
</dbReference>
<comment type="subcellular location">
    <subcellularLocation>
        <location evidence="1">Virion</location>
    </subcellularLocation>
</comment>
<gene>
    <name evidence="4" type="ORF">H4BulkLitter223_000003</name>
</gene>
<keyword evidence="2" id="KW-0946">Virion</keyword>
<evidence type="ECO:0000256" key="3">
    <source>
        <dbReference type="SAM" id="MobiDB-lite"/>
    </source>
</evidence>
<evidence type="ECO:0000313" key="4">
    <source>
        <dbReference type="EMBL" id="QDH90249.1"/>
    </source>
</evidence>
<evidence type="ECO:0000256" key="2">
    <source>
        <dbReference type="ARBA" id="ARBA00022844"/>
    </source>
</evidence>
<feature type="compositionally biased region" description="Basic and acidic residues" evidence="3">
    <location>
        <begin position="661"/>
        <end position="673"/>
    </location>
</feature>
<accession>A0A514D9F7</accession>
<sequence>MSVPQVWGAVGFTCLPLDARRSGSNLESDYGILSHSDCQIADFSTANSGRIMVPWSSLNKWLDILLYTEEAFTGDQFNELKIVGGPWIYSADSSIPKSVTINLWCSLHGVQVAGPRIANTVNAEGEAEMQAGVAGVLYSAMQTELTKYLATSGVQHLKNAAQAGFHQVDEVLGDWFDFDDPTHTQEQGGETGGTAVIPDIYGNLNFSAPRCLLGVGSQILPSRAPKHSWLDFIMMPTFWGHGEFTTTSSQIDLLGWPFFPDVDDLTEDITPRCNRLDFASQFFRMWRGSFEYTIMMVSSPLVVQKVGVAISYTDTSGTVGDIVTEVIEVKGTTIHKVLVPYLYTNPYQYIQDSSVNNVAGPGERPRVRLFLYSTPKAAGDTVPVMKILIWQNACSDFKFYSPRCPQYQKEYIPPEPAVFMQTSIKSFSNIKPSRQFEVIENDVPFWPDQTITMEQLCQRWSCRTTPDPDALRELHDHPPWQWNTADCIRSLFFYNRGQYKVKMTFSNPEDVPYTADQGLMAKMDPRSRFTYNDVPEDFARINDGVQVISFGLTQLLEYTVPWYSNSEWMATFDHDQGVYAAKPERVGSFLQAIGNTNPDTTPAPSFCATSMGPDFALALQLPPPYYGYRWYLTTEPPPPEPVLRVQTPSKQQRVEVVGRTPSDKDPRKIEIRKKLSSQDNLKKTRGGQ</sequence>
<dbReference type="EMBL" id="MN035384">
    <property type="protein sequence ID" value="QDH90249.1"/>
    <property type="molecule type" value="Genomic_RNA"/>
</dbReference>
<feature type="region of interest" description="Disordered" evidence="3">
    <location>
        <begin position="639"/>
        <end position="688"/>
    </location>
</feature>
<proteinExistence type="predicted"/>
<dbReference type="InterPro" id="IPR029053">
    <property type="entry name" value="Viral_coat"/>
</dbReference>
<name>A0A514D9F7_9VIRU</name>
<evidence type="ECO:0000256" key="1">
    <source>
        <dbReference type="ARBA" id="ARBA00004328"/>
    </source>
</evidence>
<organism evidence="4">
    <name type="scientific">Picornavirales sp</name>
    <dbReference type="NCBI Taxonomy" id="1955153"/>
    <lineage>
        <taxon>Viruses</taxon>
        <taxon>Riboviria</taxon>
        <taxon>Orthornavirae</taxon>
        <taxon>Pisuviricota</taxon>
        <taxon>Pisoniviricetes</taxon>
        <taxon>Picornavirales</taxon>
    </lineage>
</organism>
<evidence type="ECO:0008006" key="5">
    <source>
        <dbReference type="Google" id="ProtNLM"/>
    </source>
</evidence>
<dbReference type="GO" id="GO:0044423">
    <property type="term" value="C:virion component"/>
    <property type="evidence" value="ECO:0007669"/>
    <property type="project" value="UniProtKB-KW"/>
</dbReference>